<accession>A0A0F9RJ57</accession>
<comment type="caution">
    <text evidence="1">The sequence shown here is derived from an EMBL/GenBank/DDBJ whole genome shotgun (WGS) entry which is preliminary data.</text>
</comment>
<name>A0A0F9RJ57_9ZZZZ</name>
<sequence length="53" mass="5981">MVSNKSKESFEVIDLPTVTEPRVQDNETGEIYTLTEAVCKLLNEIKEIRKAIG</sequence>
<gene>
    <name evidence="1" type="ORF">LCGC14_0571180</name>
</gene>
<reference evidence="1" key="1">
    <citation type="journal article" date="2015" name="Nature">
        <title>Complex archaea that bridge the gap between prokaryotes and eukaryotes.</title>
        <authorList>
            <person name="Spang A."/>
            <person name="Saw J.H."/>
            <person name="Jorgensen S.L."/>
            <person name="Zaremba-Niedzwiedzka K."/>
            <person name="Martijn J."/>
            <person name="Lind A.E."/>
            <person name="van Eijk R."/>
            <person name="Schleper C."/>
            <person name="Guy L."/>
            <person name="Ettema T.J."/>
        </authorList>
    </citation>
    <scope>NUCLEOTIDE SEQUENCE</scope>
</reference>
<organism evidence="1">
    <name type="scientific">marine sediment metagenome</name>
    <dbReference type="NCBI Taxonomy" id="412755"/>
    <lineage>
        <taxon>unclassified sequences</taxon>
        <taxon>metagenomes</taxon>
        <taxon>ecological metagenomes</taxon>
    </lineage>
</organism>
<protein>
    <submittedName>
        <fullName evidence="1">Uncharacterized protein</fullName>
    </submittedName>
</protein>
<dbReference type="EMBL" id="LAZR01000839">
    <property type="protein sequence ID" value="KKN56540.1"/>
    <property type="molecule type" value="Genomic_DNA"/>
</dbReference>
<dbReference type="AlphaFoldDB" id="A0A0F9RJ57"/>
<proteinExistence type="predicted"/>
<evidence type="ECO:0000313" key="1">
    <source>
        <dbReference type="EMBL" id="KKN56540.1"/>
    </source>
</evidence>